<keyword evidence="1" id="KW-0732">Signal</keyword>
<feature type="domain" description="DUF4352" evidence="3">
    <location>
        <begin position="76"/>
        <end position="164"/>
    </location>
</feature>
<accession>A0ABS4ICI7</accession>
<name>A0ABS4ICI7_9BACI</name>
<evidence type="ECO:0000313" key="4">
    <source>
        <dbReference type="EMBL" id="MBP1968650.1"/>
    </source>
</evidence>
<dbReference type="Proteomes" id="UP001519345">
    <property type="component" value="Unassembled WGS sequence"/>
</dbReference>
<proteinExistence type="predicted"/>
<feature type="region of interest" description="Disordered" evidence="2">
    <location>
        <begin position="18"/>
        <end position="55"/>
    </location>
</feature>
<keyword evidence="5" id="KW-1185">Reference proteome</keyword>
<reference evidence="4 5" key="1">
    <citation type="submission" date="2021-03" db="EMBL/GenBank/DDBJ databases">
        <title>Genomic Encyclopedia of Type Strains, Phase IV (KMG-IV): sequencing the most valuable type-strain genomes for metagenomic binning, comparative biology and taxonomic classification.</title>
        <authorList>
            <person name="Goeker M."/>
        </authorList>
    </citation>
    <scope>NUCLEOTIDE SEQUENCE [LARGE SCALE GENOMIC DNA]</scope>
    <source>
        <strain evidence="4 5">DSM 25609</strain>
    </source>
</reference>
<evidence type="ECO:0000313" key="5">
    <source>
        <dbReference type="Proteomes" id="UP001519345"/>
    </source>
</evidence>
<dbReference type="Pfam" id="PF11611">
    <property type="entry name" value="DUF4352"/>
    <property type="match status" value="1"/>
</dbReference>
<dbReference type="RefSeq" id="WP_209461857.1">
    <property type="nucleotide sequence ID" value="NZ_CP110224.1"/>
</dbReference>
<dbReference type="PROSITE" id="PS51257">
    <property type="entry name" value="PROKAR_LIPOPROTEIN"/>
    <property type="match status" value="1"/>
</dbReference>
<organism evidence="4 5">
    <name type="scientific">Virgibacillus natechei</name>
    <dbReference type="NCBI Taxonomy" id="1216297"/>
    <lineage>
        <taxon>Bacteria</taxon>
        <taxon>Bacillati</taxon>
        <taxon>Bacillota</taxon>
        <taxon>Bacilli</taxon>
        <taxon>Bacillales</taxon>
        <taxon>Bacillaceae</taxon>
        <taxon>Virgibacillus</taxon>
    </lineage>
</organism>
<feature type="compositionally biased region" description="Acidic residues" evidence="2">
    <location>
        <begin position="21"/>
        <end position="54"/>
    </location>
</feature>
<sequence>MKKLLIILLAGIFIVGCSGNDGEENTDEGENGDDQVEENGEGDNTQSEDGEEDKDVYQVGETAETNSSSYGFPYEITVNEFEVTTDDIEGHSLEDFVDPTEDDRFVAVNVTLKNTGDESFVPEDKISAQLLGEMISETDYNEFFKEREEELEPGEEITGNVVYLTNMLFENDVVYFTYEAAALDNEVQFELPVPEE</sequence>
<evidence type="ECO:0000259" key="3">
    <source>
        <dbReference type="Pfam" id="PF11611"/>
    </source>
</evidence>
<protein>
    <recommendedName>
        <fullName evidence="3">DUF4352 domain-containing protein</fullName>
    </recommendedName>
</protein>
<dbReference type="InterPro" id="IPR029051">
    <property type="entry name" value="DUF4352"/>
</dbReference>
<dbReference type="EMBL" id="JAGGKX010000002">
    <property type="protein sequence ID" value="MBP1968650.1"/>
    <property type="molecule type" value="Genomic_DNA"/>
</dbReference>
<gene>
    <name evidence="4" type="ORF">J2Z83_000742</name>
</gene>
<dbReference type="InterPro" id="IPR029050">
    <property type="entry name" value="Immunoprotect_excell_Ig-like"/>
</dbReference>
<dbReference type="Gene3D" id="2.60.40.1240">
    <property type="match status" value="1"/>
</dbReference>
<comment type="caution">
    <text evidence="4">The sequence shown here is derived from an EMBL/GenBank/DDBJ whole genome shotgun (WGS) entry which is preliminary data.</text>
</comment>
<evidence type="ECO:0000256" key="1">
    <source>
        <dbReference type="ARBA" id="ARBA00022729"/>
    </source>
</evidence>
<evidence type="ECO:0000256" key="2">
    <source>
        <dbReference type="SAM" id="MobiDB-lite"/>
    </source>
</evidence>